<protein>
    <submittedName>
        <fullName evidence="8">Uncharacterized protein</fullName>
    </submittedName>
</protein>
<dbReference type="Proteomes" id="UP001328107">
    <property type="component" value="Unassembled WGS sequence"/>
</dbReference>
<feature type="chain" id="PRO_5042930787" evidence="7">
    <location>
        <begin position="18"/>
        <end position="516"/>
    </location>
</feature>
<organism evidence="8 9">
    <name type="scientific">Pristionchus mayeri</name>
    <dbReference type="NCBI Taxonomy" id="1317129"/>
    <lineage>
        <taxon>Eukaryota</taxon>
        <taxon>Metazoa</taxon>
        <taxon>Ecdysozoa</taxon>
        <taxon>Nematoda</taxon>
        <taxon>Chromadorea</taxon>
        <taxon>Rhabditida</taxon>
        <taxon>Rhabditina</taxon>
        <taxon>Diplogasteromorpha</taxon>
        <taxon>Diplogasteroidea</taxon>
        <taxon>Neodiplogasteridae</taxon>
        <taxon>Pristionchus</taxon>
    </lineage>
</organism>
<keyword evidence="6" id="KW-1133">Transmembrane helix</keyword>
<dbReference type="GO" id="GO:0016020">
    <property type="term" value="C:membrane"/>
    <property type="evidence" value="ECO:0007669"/>
    <property type="project" value="UniProtKB-SubCell"/>
</dbReference>
<keyword evidence="7" id="KW-0732">Signal</keyword>
<evidence type="ECO:0000256" key="6">
    <source>
        <dbReference type="SAM" id="Phobius"/>
    </source>
</evidence>
<dbReference type="Pfam" id="PF02485">
    <property type="entry name" value="Branch"/>
    <property type="match status" value="1"/>
</dbReference>
<gene>
    <name evidence="8" type="ORF">PMAYCL1PPCAC_20940</name>
</gene>
<dbReference type="InterPro" id="IPR003406">
    <property type="entry name" value="Glyco_trans_14"/>
</dbReference>
<dbReference type="EMBL" id="BTRK01000004">
    <property type="protein sequence ID" value="GMR50745.1"/>
    <property type="molecule type" value="Genomic_DNA"/>
</dbReference>
<proteinExistence type="predicted"/>
<comment type="caution">
    <text evidence="8">The sequence shown here is derived from an EMBL/GenBank/DDBJ whole genome shotgun (WGS) entry which is preliminary data.</text>
</comment>
<evidence type="ECO:0000256" key="7">
    <source>
        <dbReference type="SAM" id="SignalP"/>
    </source>
</evidence>
<keyword evidence="9" id="KW-1185">Reference proteome</keyword>
<keyword evidence="4 6" id="KW-0472">Membrane</keyword>
<keyword evidence="2" id="KW-0328">Glycosyltransferase</keyword>
<evidence type="ECO:0000256" key="3">
    <source>
        <dbReference type="ARBA" id="ARBA00022679"/>
    </source>
</evidence>
<feature type="non-terminal residue" evidence="8">
    <location>
        <position position="1"/>
    </location>
</feature>
<dbReference type="AlphaFoldDB" id="A0AAN5I448"/>
<comment type="subcellular location">
    <subcellularLocation>
        <location evidence="1">Membrane</location>
        <topology evidence="1">Single-pass type II membrane protein</topology>
    </subcellularLocation>
</comment>
<keyword evidence="6" id="KW-0812">Transmembrane</keyword>
<accession>A0AAN5I448</accession>
<sequence length="516" mass="59343">LFLLLFLLSLSSPYPRAMILCYTRKVRRSLSRIRRNPCIHTIFLLLLAISIFLSILNLYSFEYSGNDAFEQDMPVFSNERDELHKEPWFRKRPEVGHVDCARLLRDDKEYMKEISKKRPRQMERANLDMSCDAVKARVLPARNPDTGFPILHARLVYTDYEFLEDQLAANYANENVYCFSVDKKTPHDFRERFFRLEKCLPNIIVTKVQHDLDSSGHNHNEAHLDCMRAVRDRQWEYAMLLQNHDVIIKTHGEMTEILKIYGGANDVAVSECPDHRCLPSLETTLGKLQLCPNTLNGRELARCQASEIQWAKGPMQALLSRSAVDFIFDKINITTLGKQMNGLKYGVDEQLYASLQITPEIRLPGGFHSKCASSQYITRTASMMRIPYGLGEKLAHLLNLWPLGDCPSGVVRHSTCLLGVEDLPRLAESKAVMANKMIPRFDQAIISCMSELMFNRTRNRPDIDRKYYENINTVRYHRERNKPGFNINRFKCDLSSSVTSTSMIGLCVTASLTLLM</sequence>
<evidence type="ECO:0000256" key="1">
    <source>
        <dbReference type="ARBA" id="ARBA00004606"/>
    </source>
</evidence>
<evidence type="ECO:0000313" key="9">
    <source>
        <dbReference type="Proteomes" id="UP001328107"/>
    </source>
</evidence>
<evidence type="ECO:0000256" key="2">
    <source>
        <dbReference type="ARBA" id="ARBA00022676"/>
    </source>
</evidence>
<evidence type="ECO:0000256" key="5">
    <source>
        <dbReference type="ARBA" id="ARBA00023180"/>
    </source>
</evidence>
<evidence type="ECO:0000256" key="4">
    <source>
        <dbReference type="ARBA" id="ARBA00023136"/>
    </source>
</evidence>
<dbReference type="PANTHER" id="PTHR46671">
    <property type="entry name" value="PROTEIN CBG11221"/>
    <property type="match status" value="1"/>
</dbReference>
<feature type="transmembrane region" description="Helical" evidence="6">
    <location>
        <begin position="41"/>
        <end position="59"/>
    </location>
</feature>
<keyword evidence="3" id="KW-0808">Transferase</keyword>
<dbReference type="GO" id="GO:0016757">
    <property type="term" value="F:glycosyltransferase activity"/>
    <property type="evidence" value="ECO:0007669"/>
    <property type="project" value="UniProtKB-KW"/>
</dbReference>
<reference evidence="9" key="1">
    <citation type="submission" date="2022-10" db="EMBL/GenBank/DDBJ databases">
        <title>Genome assembly of Pristionchus species.</title>
        <authorList>
            <person name="Yoshida K."/>
            <person name="Sommer R.J."/>
        </authorList>
    </citation>
    <scope>NUCLEOTIDE SEQUENCE [LARGE SCALE GENOMIC DNA]</scope>
    <source>
        <strain evidence="9">RS5460</strain>
    </source>
</reference>
<keyword evidence="5" id="KW-0325">Glycoprotein</keyword>
<feature type="signal peptide" evidence="7">
    <location>
        <begin position="1"/>
        <end position="17"/>
    </location>
</feature>
<name>A0AAN5I448_9BILA</name>
<dbReference type="PANTHER" id="PTHR46671:SF7">
    <property type="entry name" value="CORE-2_I-BRANCHING ENZYME"/>
    <property type="match status" value="1"/>
</dbReference>
<evidence type="ECO:0000313" key="8">
    <source>
        <dbReference type="EMBL" id="GMR50745.1"/>
    </source>
</evidence>